<keyword evidence="2" id="KW-1185">Reference proteome</keyword>
<evidence type="ECO:0000313" key="1">
    <source>
        <dbReference type="EMBL" id="KAJ1942977.1"/>
    </source>
</evidence>
<name>A0ACC1J9S7_9FUNG</name>
<evidence type="ECO:0000313" key="2">
    <source>
        <dbReference type="Proteomes" id="UP001150603"/>
    </source>
</evidence>
<dbReference type="EMBL" id="JANBPW010001824">
    <property type="protein sequence ID" value="KAJ1942977.1"/>
    <property type="molecule type" value="Genomic_DNA"/>
</dbReference>
<accession>A0ACC1J9S7</accession>
<comment type="caution">
    <text evidence="1">The sequence shown here is derived from an EMBL/GenBank/DDBJ whole genome shotgun (WGS) entry which is preliminary data.</text>
</comment>
<reference evidence="1" key="1">
    <citation type="submission" date="2022-07" db="EMBL/GenBank/DDBJ databases">
        <title>Phylogenomic reconstructions and comparative analyses of Kickxellomycotina fungi.</title>
        <authorList>
            <person name="Reynolds N.K."/>
            <person name="Stajich J.E."/>
            <person name="Barry K."/>
            <person name="Grigoriev I.V."/>
            <person name="Crous P."/>
            <person name="Smith M.E."/>
        </authorList>
    </citation>
    <scope>NUCLEOTIDE SEQUENCE</scope>
    <source>
        <strain evidence="1">NRRL 5244</strain>
    </source>
</reference>
<gene>
    <name evidence="1" type="ORF">FBU59_003043</name>
</gene>
<dbReference type="Proteomes" id="UP001150603">
    <property type="component" value="Unassembled WGS sequence"/>
</dbReference>
<proteinExistence type="predicted"/>
<protein>
    <submittedName>
        <fullName evidence="1">Uncharacterized protein</fullName>
    </submittedName>
</protein>
<feature type="non-terminal residue" evidence="1">
    <location>
        <position position="298"/>
    </location>
</feature>
<sequence length="298" mass="32260">MEISRSRSDRRESSVATLVNNPIAVATMYGAQQNRQLEDMQRRASSQTVVAGEQQQQHQTIPMMHHSQSAFAALPQQQMQNRSGSLLDFDLDMEMARPLEQLWGATPFDASLFMMPPVSSSQQQPPPKQQPLPQQHQQQQQTQMWPTSAGFPMPNALLSEPGLDAITSTIFDTRFIDARASALAQGTPSEPAVQPGGNNNNDQGLGQASSSMLRSPVPLHWSEEQNSSSGLGQHWNHGFAEMGTGSSMHQPPHLSLDMPARTAGGSARSGSEATAPPPSSSSLPSSSVSQKQLQKQAE</sequence>
<organism evidence="1 2">
    <name type="scientific">Linderina macrospora</name>
    <dbReference type="NCBI Taxonomy" id="4868"/>
    <lineage>
        <taxon>Eukaryota</taxon>
        <taxon>Fungi</taxon>
        <taxon>Fungi incertae sedis</taxon>
        <taxon>Zoopagomycota</taxon>
        <taxon>Kickxellomycotina</taxon>
        <taxon>Kickxellomycetes</taxon>
        <taxon>Kickxellales</taxon>
        <taxon>Kickxellaceae</taxon>
        <taxon>Linderina</taxon>
    </lineage>
</organism>